<comment type="similarity">
    <text evidence="1">Belongs to the bacterial solute-binding protein 1 family.</text>
</comment>
<keyword evidence="6" id="KW-1185">Reference proteome</keyword>
<dbReference type="Proteomes" id="UP001589894">
    <property type="component" value="Unassembled WGS sequence"/>
</dbReference>
<dbReference type="InterPro" id="IPR006059">
    <property type="entry name" value="SBP"/>
</dbReference>
<feature type="signal peptide" evidence="4">
    <location>
        <begin position="1"/>
        <end position="18"/>
    </location>
</feature>
<dbReference type="Gene3D" id="3.40.190.10">
    <property type="entry name" value="Periplasmic binding protein-like II"/>
    <property type="match status" value="2"/>
</dbReference>
<accession>A0ABV6NXH1</accession>
<evidence type="ECO:0000256" key="4">
    <source>
        <dbReference type="SAM" id="SignalP"/>
    </source>
</evidence>
<feature type="chain" id="PRO_5047538428" evidence="4">
    <location>
        <begin position="19"/>
        <end position="429"/>
    </location>
</feature>
<dbReference type="Pfam" id="PF01547">
    <property type="entry name" value="SBP_bac_1"/>
    <property type="match status" value="1"/>
</dbReference>
<dbReference type="SUPFAM" id="SSF53850">
    <property type="entry name" value="Periplasmic binding protein-like II"/>
    <property type="match status" value="1"/>
</dbReference>
<keyword evidence="3 4" id="KW-0732">Signal</keyword>
<evidence type="ECO:0000256" key="3">
    <source>
        <dbReference type="ARBA" id="ARBA00022729"/>
    </source>
</evidence>
<protein>
    <submittedName>
        <fullName evidence="5">Extracellular solute-binding protein</fullName>
    </submittedName>
</protein>
<evidence type="ECO:0000313" key="5">
    <source>
        <dbReference type="EMBL" id="MFC0565467.1"/>
    </source>
</evidence>
<evidence type="ECO:0000313" key="6">
    <source>
        <dbReference type="Proteomes" id="UP001589894"/>
    </source>
</evidence>
<gene>
    <name evidence="5" type="ORF">ACFFHU_15145</name>
</gene>
<keyword evidence="2" id="KW-0813">Transport</keyword>
<proteinExistence type="inferred from homology"/>
<evidence type="ECO:0000256" key="2">
    <source>
        <dbReference type="ARBA" id="ARBA00022448"/>
    </source>
</evidence>
<evidence type="ECO:0000256" key="1">
    <source>
        <dbReference type="ARBA" id="ARBA00008520"/>
    </source>
</evidence>
<dbReference type="PANTHER" id="PTHR30061">
    <property type="entry name" value="MALTOSE-BINDING PERIPLASMIC PROTEIN"/>
    <property type="match status" value="1"/>
</dbReference>
<organism evidence="5 6">
    <name type="scientific">Plantactinospora siamensis</name>
    <dbReference type="NCBI Taxonomy" id="555372"/>
    <lineage>
        <taxon>Bacteria</taxon>
        <taxon>Bacillati</taxon>
        <taxon>Actinomycetota</taxon>
        <taxon>Actinomycetes</taxon>
        <taxon>Micromonosporales</taxon>
        <taxon>Micromonosporaceae</taxon>
        <taxon>Plantactinospora</taxon>
    </lineage>
</organism>
<reference evidence="5 6" key="1">
    <citation type="submission" date="2024-09" db="EMBL/GenBank/DDBJ databases">
        <authorList>
            <person name="Sun Q."/>
            <person name="Mori K."/>
        </authorList>
    </citation>
    <scope>NUCLEOTIDE SEQUENCE [LARGE SCALE GENOMIC DNA]</scope>
    <source>
        <strain evidence="5 6">TBRC 2205</strain>
    </source>
</reference>
<dbReference type="PROSITE" id="PS51257">
    <property type="entry name" value="PROKAR_LIPOPROTEIN"/>
    <property type="match status" value="1"/>
</dbReference>
<dbReference type="RefSeq" id="WP_377339285.1">
    <property type="nucleotide sequence ID" value="NZ_JBHLUE010000011.1"/>
</dbReference>
<comment type="caution">
    <text evidence="5">The sequence shown here is derived from an EMBL/GenBank/DDBJ whole genome shotgun (WGS) entry which is preliminary data.</text>
</comment>
<dbReference type="EMBL" id="JBHLUE010000011">
    <property type="protein sequence ID" value="MFC0565467.1"/>
    <property type="molecule type" value="Genomic_DNA"/>
</dbReference>
<name>A0ABV6NXH1_9ACTN</name>
<dbReference type="PANTHER" id="PTHR30061:SF50">
    <property type="entry name" value="MALTOSE_MALTODEXTRIN-BINDING PERIPLASMIC PROTEIN"/>
    <property type="match status" value="1"/>
</dbReference>
<sequence length="429" mass="45961">MRHRIIPLLLATALAATAAGCGGNNGPSASDAAKATGPISIWYSNNPDEVAWGKQMVEAWNAAHADQKITAQEIPTGKSSEEVIGAAITAGNEPCLIFNTAPAAVPGFQKQGGLVPLDTFGDATSYLEQRSGQLAAQYKSPDGKYYQLPWKSNPVQIFYNKKIFAKAGLDTAKPPLATYDQFLATAAQVKQRGGAQFAIWPAPSSEFFQSWFDFYPLFAAASGGKQLVEQGKSQFASDAGFQVADFWSKVYSQGLASKETYQGDSFAEGKAAMAIVGPWAIASYKGKVDWGVAPVPTPTGTPADQVHTFSDAKNVAMYASCKNRGTAWEVLKFATSKEQDGKLLESTGQMPLRADLKTAYPDYFAKNPAYASFADAAQRTVEVPNVANSVEIWQTFRDAYSKSVIFGKADARSSLTDAATKIDDLAKKS</sequence>